<sequence length="604" mass="70322">MSKQFLDFYLKNLNYIKSSAAEFAKEFPKIASKLDISQFESEDPFIERLLEGTAFLAARVDEKISSGFPRMLESLLYSLSSKSLFPIPSYAIVELIPNYSNMTHDVSYIDKEEIFKFDSSLQGESCRYTPVWESPIYPFNIVDSIYTDRDIENLGISEELSAILILKLEMIAPLYFSDLKLLNIDFFLNMNEVDASTLISHLFSNIVEIYVKNSDTGEIIKKESCKFSLTALESGIRNFNSYTNEISGLLGFEEYFSYIDLFKFCRLTDKDQLFLDMQSKNVELIFGFNKKNNDLKNIISKDAIKLNYIPLINIFKMRSSRMIVEQQVEYHIVPDVTNALNYEVYDIERVDFYNASNEKIFSAKPFYHVDNDLLPGQKYDYFSLYRKDKQIGLNSYRSNYLGQEVFISIAGENWHNNYENIQQLSAELLCTNRDLPIFLKEGIKANVQNNQIQAASLVYTPSKPKKSLISNKEENWEKLLYVMLNLSSILWRNGDIPLHIIRNIIQCYSALSLDETERIANAIVAIKTKLKNFRFVCNHSVFYEQGWQIDVEFSEQKVQDVGYFLFACVLWNFFKQFSPLNSHIEMNLYTQEQGFIVRWTTLEN</sequence>
<dbReference type="NCBIfam" id="TIGR03359">
    <property type="entry name" value="VI_chp_6"/>
    <property type="match status" value="1"/>
</dbReference>
<dbReference type="EMBL" id="CM000776">
    <property type="protein sequence ID" value="EES89201.1"/>
    <property type="molecule type" value="Genomic_DNA"/>
</dbReference>
<protein>
    <recommendedName>
        <fullName evidence="3">Type VI secretion protein</fullName>
    </recommendedName>
</protein>
<evidence type="ECO:0000313" key="1">
    <source>
        <dbReference type="EMBL" id="EES89201.1"/>
    </source>
</evidence>
<dbReference type="AlphaFoldDB" id="C5ZYU3"/>
<dbReference type="Proteomes" id="UP000007032">
    <property type="component" value="Chromosome"/>
</dbReference>
<proteinExistence type="predicted"/>
<evidence type="ECO:0008006" key="3">
    <source>
        <dbReference type="Google" id="ProtNLM"/>
    </source>
</evidence>
<gene>
    <name evidence="1" type="ORF">HCAN_0484</name>
</gene>
<accession>C5ZYU3</accession>
<dbReference type="HOGENOM" id="CLU_028593_2_0_7"/>
<dbReference type="Pfam" id="PF05947">
    <property type="entry name" value="T6SS_TssF"/>
    <property type="match status" value="1"/>
</dbReference>
<dbReference type="PANTHER" id="PTHR35370">
    <property type="entry name" value="CYTOPLASMIC PROTEIN-RELATED-RELATED"/>
    <property type="match status" value="1"/>
</dbReference>
<dbReference type="OrthoDB" id="9763676at2"/>
<keyword evidence="2" id="KW-1185">Reference proteome</keyword>
<evidence type="ECO:0000313" key="2">
    <source>
        <dbReference type="Proteomes" id="UP000007032"/>
    </source>
</evidence>
<organism evidence="1 2">
    <name type="scientific">Helicobacter canadensis MIT 98-5491</name>
    <dbReference type="NCBI Taxonomy" id="537970"/>
    <lineage>
        <taxon>Bacteria</taxon>
        <taxon>Pseudomonadati</taxon>
        <taxon>Campylobacterota</taxon>
        <taxon>Epsilonproteobacteria</taxon>
        <taxon>Campylobacterales</taxon>
        <taxon>Helicobacteraceae</taxon>
        <taxon>Helicobacter</taxon>
    </lineage>
</organism>
<dbReference type="InterPro" id="IPR010272">
    <property type="entry name" value="T6SS_TssF"/>
</dbReference>
<dbReference type="STRING" id="537970.HCAN_0484"/>
<reference evidence="1 2" key="1">
    <citation type="journal article" date="2009" name="J. Bacteriol.">
        <title>Genome sequence of the emerging pathogen Helicobacter canadensis.</title>
        <authorList>
            <person name="Loman N.J."/>
            <person name="Snyder L.A."/>
            <person name="Linton J.D."/>
            <person name="Langdon R."/>
            <person name="Lawson A.J."/>
            <person name="Weinstock G.M."/>
            <person name="Wren B.W."/>
            <person name="Pallen M.J."/>
        </authorList>
    </citation>
    <scope>NUCLEOTIDE SEQUENCE [LARGE SCALE GENOMIC DNA]</scope>
    <source>
        <strain evidence="1 2">MIT 98-5491</strain>
    </source>
</reference>
<name>C5ZYU3_9HELI</name>
<dbReference type="RefSeq" id="WP_006655177.1">
    <property type="nucleotide sequence ID" value="NZ_CM000776.2"/>
</dbReference>
<dbReference type="PANTHER" id="PTHR35370:SF1">
    <property type="entry name" value="TYPE VI SECRETION SYSTEM COMPONENT TSSF1"/>
    <property type="match status" value="1"/>
</dbReference>
<dbReference type="eggNOG" id="COG3519">
    <property type="taxonomic scope" value="Bacteria"/>
</dbReference>